<keyword evidence="4 11" id="KW-0949">S-adenosyl-L-methionine</keyword>
<dbReference type="InterPro" id="IPR050082">
    <property type="entry name" value="RNA_methyltr_RlmE"/>
</dbReference>
<evidence type="ECO:0000256" key="9">
    <source>
        <dbReference type="ARBA" id="ARBA00042745"/>
    </source>
</evidence>
<dbReference type="OrthoDB" id="9790080at2"/>
<feature type="binding site" evidence="11">
    <location>
        <position position="124"/>
    </location>
    <ligand>
        <name>S-adenosyl-L-methionine</name>
        <dbReference type="ChEBI" id="CHEBI:59789"/>
    </ligand>
</feature>
<evidence type="ECO:0000256" key="12">
    <source>
        <dbReference type="PIRSR" id="PIRSR005461-1"/>
    </source>
</evidence>
<accession>A0A803FU80</accession>
<feature type="binding site" evidence="11">
    <location>
        <position position="83"/>
    </location>
    <ligand>
        <name>S-adenosyl-L-methionine</name>
        <dbReference type="ChEBI" id="CHEBI:59789"/>
    </ligand>
</feature>
<sequence length="209" mass="23402">MRANKRAASSNRWFQKHLSDPYVIQAKKQGLRSRSWFKLDSIQKTDKLFSHGMTVIDLGSYPGGWSQYALSKIGSTGRLIACDLVLMKPIVGVDFLQGDIRDPLLIDAILERIGLTKAQVVMSDMAPNLTGNSVIDISQSLYLCEIALEVCCKVLSFNGRFVVKAFYGEGFEEYLQEMHSLFTSVKIRKPNSSRPCSREVYIIATGLIL</sequence>
<evidence type="ECO:0000256" key="11">
    <source>
        <dbReference type="HAMAP-Rule" id="MF_01547"/>
    </source>
</evidence>
<evidence type="ECO:0000313" key="14">
    <source>
        <dbReference type="EMBL" id="VFP88581.1"/>
    </source>
</evidence>
<gene>
    <name evidence="11 14" type="primary">rlmE</name>
    <name evidence="11" type="synonym">ftsJ</name>
    <name evidence="11" type="synonym">rrmJ</name>
    <name evidence="14" type="ORF">ERCIPICE3303_520</name>
</gene>
<dbReference type="GO" id="GO:0005737">
    <property type="term" value="C:cytoplasm"/>
    <property type="evidence" value="ECO:0007669"/>
    <property type="project" value="UniProtKB-SubCell"/>
</dbReference>
<feature type="active site" description="Proton acceptor" evidence="11 12">
    <location>
        <position position="164"/>
    </location>
</feature>
<evidence type="ECO:0000256" key="10">
    <source>
        <dbReference type="ARBA" id="ARBA00048970"/>
    </source>
</evidence>
<dbReference type="Proteomes" id="UP000294289">
    <property type="component" value="Chromosome"/>
</dbReference>
<dbReference type="HAMAP" id="MF_01547">
    <property type="entry name" value="RNA_methyltr_E"/>
    <property type="match status" value="1"/>
</dbReference>
<dbReference type="PANTHER" id="PTHR10920:SF18">
    <property type="entry name" value="RRNA METHYLTRANSFERASE 2, MITOCHONDRIAL"/>
    <property type="match status" value="1"/>
</dbReference>
<dbReference type="AlphaFoldDB" id="A0A803FU80"/>
<dbReference type="RefSeq" id="WP_157991148.1">
    <property type="nucleotide sequence ID" value="NZ_LR217737.1"/>
</dbReference>
<evidence type="ECO:0000256" key="1">
    <source>
        <dbReference type="ARBA" id="ARBA00022552"/>
    </source>
</evidence>
<dbReference type="PIRSF" id="PIRSF005461">
    <property type="entry name" value="23S_rRNA_mtase"/>
    <property type="match status" value="1"/>
</dbReference>
<keyword evidence="2 11" id="KW-0489">Methyltransferase</keyword>
<dbReference type="EC" id="2.1.1.166" evidence="6 11"/>
<dbReference type="PANTHER" id="PTHR10920">
    <property type="entry name" value="RIBOSOMAL RNA METHYLTRANSFERASE"/>
    <property type="match status" value="1"/>
</dbReference>
<reference evidence="14 15" key="1">
    <citation type="submission" date="2019-02" db="EMBL/GenBank/DDBJ databases">
        <authorList>
            <person name="Manzano-Marin A."/>
            <person name="Manzano-Marin A."/>
        </authorList>
    </citation>
    <scope>NUCLEOTIDE SEQUENCE [LARGE SCALE GENOMIC DNA]</scope>
    <source>
        <strain evidence="14 15">ErCipiceae</strain>
    </source>
</reference>
<dbReference type="Pfam" id="PF01728">
    <property type="entry name" value="FtsJ"/>
    <property type="match status" value="1"/>
</dbReference>
<evidence type="ECO:0000256" key="6">
    <source>
        <dbReference type="ARBA" id="ARBA00038861"/>
    </source>
</evidence>
<dbReference type="SUPFAM" id="SSF53335">
    <property type="entry name" value="S-adenosyl-L-methionine-dependent methyltransferases"/>
    <property type="match status" value="1"/>
</dbReference>
<name>A0A803FU80_9GAMM</name>
<feature type="domain" description="Ribosomal RNA methyltransferase FtsJ" evidence="13">
    <location>
        <begin position="32"/>
        <end position="206"/>
    </location>
</feature>
<dbReference type="Gene3D" id="3.40.50.150">
    <property type="entry name" value="Vaccinia Virus protein VP39"/>
    <property type="match status" value="1"/>
</dbReference>
<comment type="catalytic activity">
    <reaction evidence="10 11">
        <text>uridine(2552) in 23S rRNA + S-adenosyl-L-methionine = 2'-O-methyluridine(2552) in 23S rRNA + S-adenosyl-L-homocysteine + H(+)</text>
        <dbReference type="Rhea" id="RHEA:42720"/>
        <dbReference type="Rhea" id="RHEA-COMP:10202"/>
        <dbReference type="Rhea" id="RHEA-COMP:10203"/>
        <dbReference type="ChEBI" id="CHEBI:15378"/>
        <dbReference type="ChEBI" id="CHEBI:57856"/>
        <dbReference type="ChEBI" id="CHEBI:59789"/>
        <dbReference type="ChEBI" id="CHEBI:65315"/>
        <dbReference type="ChEBI" id="CHEBI:74478"/>
        <dbReference type="EC" id="2.1.1.166"/>
    </reaction>
</comment>
<keyword evidence="3 11" id="KW-0808">Transferase</keyword>
<feature type="binding site" evidence="11">
    <location>
        <position position="99"/>
    </location>
    <ligand>
        <name>S-adenosyl-L-methionine</name>
        <dbReference type="ChEBI" id="CHEBI:59789"/>
    </ligand>
</feature>
<comment type="function">
    <text evidence="5 11">Specifically methylates the uridine in position 2552 of 23S rRNA at the 2'-O position of the ribose in the fully assembled 50S ribosomal subunit.</text>
</comment>
<comment type="subcellular location">
    <subcellularLocation>
        <location evidence="11">Cytoplasm</location>
    </subcellularLocation>
</comment>
<keyword evidence="11" id="KW-0963">Cytoplasm</keyword>
<evidence type="ECO:0000256" key="8">
    <source>
        <dbReference type="ARBA" id="ARBA00041995"/>
    </source>
</evidence>
<evidence type="ECO:0000256" key="5">
    <source>
        <dbReference type="ARBA" id="ARBA00037569"/>
    </source>
</evidence>
<organism evidence="14 15">
    <name type="scientific">Candidatus Erwinia haradaeae</name>
    <dbReference type="NCBI Taxonomy" id="1922217"/>
    <lineage>
        <taxon>Bacteria</taxon>
        <taxon>Pseudomonadati</taxon>
        <taxon>Pseudomonadota</taxon>
        <taxon>Gammaproteobacteria</taxon>
        <taxon>Enterobacterales</taxon>
        <taxon>Erwiniaceae</taxon>
        <taxon>Erwinia</taxon>
    </lineage>
</organism>
<dbReference type="GO" id="GO:0008650">
    <property type="term" value="F:rRNA (uridine-2'-O-)-methyltransferase activity"/>
    <property type="evidence" value="ECO:0007669"/>
    <property type="project" value="UniProtKB-UniRule"/>
</dbReference>
<dbReference type="InterPro" id="IPR015507">
    <property type="entry name" value="rRNA-MeTfrase_E"/>
</dbReference>
<dbReference type="FunFam" id="3.40.50.150:FF:000005">
    <property type="entry name" value="Ribosomal RNA large subunit methyltransferase E"/>
    <property type="match status" value="1"/>
</dbReference>
<protein>
    <recommendedName>
        <fullName evidence="7 11">Ribosomal RNA large subunit methyltransferase E</fullName>
        <ecNumber evidence="6 11">2.1.1.166</ecNumber>
    </recommendedName>
    <alternativeName>
        <fullName evidence="9 11">23S rRNA Um2552 methyltransferase</fullName>
    </alternativeName>
    <alternativeName>
        <fullName evidence="8 11">rRNA (uridine-2'-O-)-methyltransferase</fullName>
    </alternativeName>
</protein>
<keyword evidence="1 11" id="KW-0698">rRNA processing</keyword>
<dbReference type="InterPro" id="IPR029063">
    <property type="entry name" value="SAM-dependent_MTases_sf"/>
</dbReference>
<feature type="binding site" evidence="11">
    <location>
        <position position="65"/>
    </location>
    <ligand>
        <name>S-adenosyl-L-methionine</name>
        <dbReference type="ChEBI" id="CHEBI:59789"/>
    </ligand>
</feature>
<evidence type="ECO:0000256" key="3">
    <source>
        <dbReference type="ARBA" id="ARBA00022679"/>
    </source>
</evidence>
<feature type="binding site" evidence="11">
    <location>
        <position position="63"/>
    </location>
    <ligand>
        <name>S-adenosyl-L-methionine</name>
        <dbReference type="ChEBI" id="CHEBI:59789"/>
    </ligand>
</feature>
<proteinExistence type="inferred from homology"/>
<dbReference type="InterPro" id="IPR002877">
    <property type="entry name" value="RNA_MeTrfase_FtsJ_dom"/>
</dbReference>
<dbReference type="NCBIfam" id="NF008390">
    <property type="entry name" value="PRK11188.1"/>
    <property type="match status" value="1"/>
</dbReference>
<dbReference type="EMBL" id="LR217737">
    <property type="protein sequence ID" value="VFP88581.1"/>
    <property type="molecule type" value="Genomic_DNA"/>
</dbReference>
<evidence type="ECO:0000256" key="2">
    <source>
        <dbReference type="ARBA" id="ARBA00022603"/>
    </source>
</evidence>
<evidence type="ECO:0000313" key="15">
    <source>
        <dbReference type="Proteomes" id="UP000294289"/>
    </source>
</evidence>
<comment type="similarity">
    <text evidence="11">Belongs to the class I-like SAM-binding methyltransferase superfamily. RNA methyltransferase RlmE family.</text>
</comment>
<evidence type="ECO:0000256" key="4">
    <source>
        <dbReference type="ARBA" id="ARBA00022691"/>
    </source>
</evidence>
<evidence type="ECO:0000259" key="13">
    <source>
        <dbReference type="Pfam" id="PF01728"/>
    </source>
</evidence>
<evidence type="ECO:0000256" key="7">
    <source>
        <dbReference type="ARBA" id="ARBA00041129"/>
    </source>
</evidence>